<protein>
    <submittedName>
        <fullName evidence="6">WD40-repeat-containing domain protein</fullName>
    </submittedName>
</protein>
<dbReference type="PANTHER" id="PTHR14604">
    <property type="entry name" value="WD40 REPEAT PF20"/>
    <property type="match status" value="1"/>
</dbReference>
<dbReference type="Proteomes" id="UP001203297">
    <property type="component" value="Unassembled WGS sequence"/>
</dbReference>
<dbReference type="PROSITE" id="PS50294">
    <property type="entry name" value="WD_REPEATS_REGION"/>
    <property type="match status" value="1"/>
</dbReference>
<dbReference type="PROSITE" id="PS00678">
    <property type="entry name" value="WD_REPEATS_1"/>
    <property type="match status" value="2"/>
</dbReference>
<keyword evidence="1 3" id="KW-0853">WD repeat</keyword>
<dbReference type="Pfam" id="PF00400">
    <property type="entry name" value="WD40"/>
    <property type="match status" value="5"/>
</dbReference>
<evidence type="ECO:0000256" key="4">
    <source>
        <dbReference type="SAM" id="MobiDB-lite"/>
    </source>
</evidence>
<gene>
    <name evidence="6" type="ORF">B0F90DRAFT_1808336</name>
</gene>
<dbReference type="Gene3D" id="2.130.10.10">
    <property type="entry name" value="YVTN repeat-like/Quinoprotein amine dehydrogenase"/>
    <property type="match status" value="2"/>
</dbReference>
<dbReference type="PANTHER" id="PTHR14604:SF4">
    <property type="entry name" value="F-BOX DOMAIN-CONTAINING PROTEIN"/>
    <property type="match status" value="1"/>
</dbReference>
<evidence type="ECO:0000256" key="1">
    <source>
        <dbReference type="ARBA" id="ARBA00022574"/>
    </source>
</evidence>
<sequence>MEMELMQNHFCLVSISFKHFTQRTKDLAYALLTSLPRSRLVNIQRKIIPLLQLDVVGLLPTEVSLHIFFYLPPKTLLHCGLVSRRWRTLADDYSLWKGLCSAKGWHWKNFLSRLYLHCPLSQPTQHDTDDEGMGDEELDLAHDSNCPTIDDSGFASMIFDDSSEKSPFLPSSSSGTEPRSRLSSRSTHSLSSVVRGCSRKPATRHSSAAIFLAQSAQHQRPNYKLLYLTRTRLQHRFLSGSYRLSTLQSRGTPRSHTNTIYCLQLYTYPGTGNQVLFTGSKDRTIKEWDLATGVVLRTIEGVHEGSVLSICVFGDYLASAGSDSNVVVWDLVQNKMVKVIDDHEDSVLCVRFDDTRLVSCSKGEKLMEMLLLHRSVRTYLFPDLYPQYIMTGHRAAVNALSISPTHIVSASGDRSLRLWDANTGALLRTFENHHSRGIASIDLDFPVVLSGSSDKHIRLFNLESTLGWSTSSEFDAQAAVPLPATLLLDEDRSEEITPLAVCQNCGVNGSIFDPTPSRVTSSEKPLKSRQQCAHGDLVRNVALGADLVVSGSYDFGVKVWDRKTGRLVADLVGGHIGRIFSVGFDCTKVVSCGEDQRICIWDFGYGMDTSFVTL</sequence>
<dbReference type="InterPro" id="IPR001810">
    <property type="entry name" value="F-box_dom"/>
</dbReference>
<dbReference type="SMART" id="SM00320">
    <property type="entry name" value="WD40"/>
    <property type="match status" value="7"/>
</dbReference>
<keyword evidence="7" id="KW-1185">Reference proteome</keyword>
<feature type="region of interest" description="Disordered" evidence="4">
    <location>
        <begin position="165"/>
        <end position="200"/>
    </location>
</feature>
<keyword evidence="2" id="KW-0677">Repeat</keyword>
<dbReference type="SUPFAM" id="SSF81383">
    <property type="entry name" value="F-box domain"/>
    <property type="match status" value="1"/>
</dbReference>
<dbReference type="CDD" id="cd00200">
    <property type="entry name" value="WD40"/>
    <property type="match status" value="1"/>
</dbReference>
<feature type="repeat" description="WD" evidence="3">
    <location>
        <begin position="531"/>
        <end position="570"/>
    </location>
</feature>
<feature type="repeat" description="WD" evidence="3">
    <location>
        <begin position="300"/>
        <end position="339"/>
    </location>
</feature>
<dbReference type="InterPro" id="IPR036322">
    <property type="entry name" value="WD40_repeat_dom_sf"/>
</dbReference>
<feature type="domain" description="F-box" evidence="5">
    <location>
        <begin position="53"/>
        <end position="99"/>
    </location>
</feature>
<dbReference type="EMBL" id="WTXG01000003">
    <property type="protein sequence ID" value="KAI0306700.1"/>
    <property type="molecule type" value="Genomic_DNA"/>
</dbReference>
<evidence type="ECO:0000256" key="2">
    <source>
        <dbReference type="ARBA" id="ARBA00022737"/>
    </source>
</evidence>
<name>A0AAD4MAX2_9AGAM</name>
<dbReference type="InterPro" id="IPR020472">
    <property type="entry name" value="WD40_PAC1"/>
</dbReference>
<dbReference type="InterPro" id="IPR019775">
    <property type="entry name" value="WD40_repeat_CS"/>
</dbReference>
<accession>A0AAD4MAX2</accession>
<dbReference type="SMART" id="SM00256">
    <property type="entry name" value="FBOX"/>
    <property type="match status" value="1"/>
</dbReference>
<dbReference type="InterPro" id="IPR001680">
    <property type="entry name" value="WD40_rpt"/>
</dbReference>
<evidence type="ECO:0000313" key="6">
    <source>
        <dbReference type="EMBL" id="KAI0306700.1"/>
    </source>
</evidence>
<dbReference type="AlphaFoldDB" id="A0AAD4MAX2"/>
<comment type="caution">
    <text evidence="6">The sequence shown here is derived from an EMBL/GenBank/DDBJ whole genome shotgun (WGS) entry which is preliminary data.</text>
</comment>
<dbReference type="PROSITE" id="PS50181">
    <property type="entry name" value="FBOX"/>
    <property type="match status" value="1"/>
</dbReference>
<evidence type="ECO:0000313" key="7">
    <source>
        <dbReference type="Proteomes" id="UP001203297"/>
    </source>
</evidence>
<dbReference type="SUPFAM" id="SSF50978">
    <property type="entry name" value="WD40 repeat-like"/>
    <property type="match status" value="1"/>
</dbReference>
<dbReference type="InterPro" id="IPR050995">
    <property type="entry name" value="WD-F-box_domain-protein"/>
</dbReference>
<feature type="repeat" description="WD" evidence="3">
    <location>
        <begin position="253"/>
        <end position="298"/>
    </location>
</feature>
<feature type="repeat" description="WD" evidence="3">
    <location>
        <begin position="390"/>
        <end position="429"/>
    </location>
</feature>
<dbReference type="Pfam" id="PF12937">
    <property type="entry name" value="F-box-like"/>
    <property type="match status" value="1"/>
</dbReference>
<dbReference type="PROSITE" id="PS50082">
    <property type="entry name" value="WD_REPEATS_2"/>
    <property type="match status" value="4"/>
</dbReference>
<feature type="compositionally biased region" description="Low complexity" evidence="4">
    <location>
        <begin position="165"/>
        <end position="174"/>
    </location>
</feature>
<dbReference type="PRINTS" id="PR00320">
    <property type="entry name" value="GPROTEINBRPT"/>
</dbReference>
<dbReference type="InterPro" id="IPR015943">
    <property type="entry name" value="WD40/YVTN_repeat-like_dom_sf"/>
</dbReference>
<organism evidence="6 7">
    <name type="scientific">Multifurca ochricompacta</name>
    <dbReference type="NCBI Taxonomy" id="376703"/>
    <lineage>
        <taxon>Eukaryota</taxon>
        <taxon>Fungi</taxon>
        <taxon>Dikarya</taxon>
        <taxon>Basidiomycota</taxon>
        <taxon>Agaricomycotina</taxon>
        <taxon>Agaricomycetes</taxon>
        <taxon>Russulales</taxon>
        <taxon>Russulaceae</taxon>
        <taxon>Multifurca</taxon>
    </lineage>
</organism>
<feature type="compositionally biased region" description="Low complexity" evidence="4">
    <location>
        <begin position="181"/>
        <end position="195"/>
    </location>
</feature>
<dbReference type="InterPro" id="IPR036047">
    <property type="entry name" value="F-box-like_dom_sf"/>
</dbReference>
<reference evidence="6" key="1">
    <citation type="journal article" date="2022" name="New Phytol.">
        <title>Evolutionary transition to the ectomycorrhizal habit in the genomes of a hyperdiverse lineage of mushroom-forming fungi.</title>
        <authorList>
            <person name="Looney B."/>
            <person name="Miyauchi S."/>
            <person name="Morin E."/>
            <person name="Drula E."/>
            <person name="Courty P.E."/>
            <person name="Kohler A."/>
            <person name="Kuo A."/>
            <person name="LaButti K."/>
            <person name="Pangilinan J."/>
            <person name="Lipzen A."/>
            <person name="Riley R."/>
            <person name="Andreopoulos W."/>
            <person name="He G."/>
            <person name="Johnson J."/>
            <person name="Nolan M."/>
            <person name="Tritt A."/>
            <person name="Barry K.W."/>
            <person name="Grigoriev I.V."/>
            <person name="Nagy L.G."/>
            <person name="Hibbett D."/>
            <person name="Henrissat B."/>
            <person name="Matheny P.B."/>
            <person name="Labbe J."/>
            <person name="Martin F.M."/>
        </authorList>
    </citation>
    <scope>NUCLEOTIDE SEQUENCE</scope>
    <source>
        <strain evidence="6">BPL690</strain>
    </source>
</reference>
<evidence type="ECO:0000259" key="5">
    <source>
        <dbReference type="PROSITE" id="PS50181"/>
    </source>
</evidence>
<dbReference type="Gene3D" id="1.20.1280.50">
    <property type="match status" value="1"/>
</dbReference>
<evidence type="ECO:0000256" key="3">
    <source>
        <dbReference type="PROSITE-ProRule" id="PRU00221"/>
    </source>
</evidence>
<proteinExistence type="predicted"/>